<feature type="domain" description="ABC transmembrane type-1" evidence="8">
    <location>
        <begin position="92"/>
        <end position="325"/>
    </location>
</feature>
<feature type="transmembrane region" description="Helical" evidence="7">
    <location>
        <begin position="212"/>
        <end position="230"/>
    </location>
</feature>
<gene>
    <name evidence="9" type="ORF">LCGC14_0820970</name>
</gene>
<evidence type="ECO:0000256" key="6">
    <source>
        <dbReference type="ARBA" id="ARBA00023136"/>
    </source>
</evidence>
<dbReference type="Gene3D" id="1.10.3720.10">
    <property type="entry name" value="MetI-like"/>
    <property type="match status" value="2"/>
</dbReference>
<dbReference type="PANTHER" id="PTHR32243:SF18">
    <property type="entry name" value="INNER MEMBRANE ABC TRANSPORTER PERMEASE PROTEIN YCJP"/>
    <property type="match status" value="1"/>
</dbReference>
<comment type="caution">
    <text evidence="9">The sequence shown here is derived from an EMBL/GenBank/DDBJ whole genome shotgun (WGS) entry which is preliminary data.</text>
</comment>
<dbReference type="InterPro" id="IPR035906">
    <property type="entry name" value="MetI-like_sf"/>
</dbReference>
<feature type="transmembrane region" description="Helical" evidence="7">
    <location>
        <begin position="27"/>
        <end position="53"/>
    </location>
</feature>
<feature type="domain" description="ABC transmembrane type-1" evidence="8">
    <location>
        <begin position="563"/>
        <end position="826"/>
    </location>
</feature>
<feature type="transmembrane region" description="Helical" evidence="7">
    <location>
        <begin position="514"/>
        <end position="536"/>
    </location>
</feature>
<feature type="transmembrane region" description="Helical" evidence="7">
    <location>
        <begin position="428"/>
        <end position="448"/>
    </location>
</feature>
<keyword evidence="6 7" id="KW-0472">Membrane</keyword>
<evidence type="ECO:0000256" key="3">
    <source>
        <dbReference type="ARBA" id="ARBA00022475"/>
    </source>
</evidence>
<feature type="transmembrane region" description="Helical" evidence="7">
    <location>
        <begin position="304"/>
        <end position="328"/>
    </location>
</feature>
<dbReference type="Pfam" id="PF00528">
    <property type="entry name" value="BPD_transp_1"/>
    <property type="match status" value="2"/>
</dbReference>
<feature type="transmembrane region" description="Helical" evidence="7">
    <location>
        <begin position="698"/>
        <end position="721"/>
    </location>
</feature>
<dbReference type="EMBL" id="LAZR01002306">
    <property type="protein sequence ID" value="KKN31735.1"/>
    <property type="molecule type" value="Genomic_DNA"/>
</dbReference>
<feature type="transmembrane region" description="Helical" evidence="7">
    <location>
        <begin position="95"/>
        <end position="114"/>
    </location>
</feature>
<proteinExistence type="predicted"/>
<accession>A0A0F9PIT0</accession>
<dbReference type="PROSITE" id="PS50928">
    <property type="entry name" value="ABC_TM1"/>
    <property type="match status" value="2"/>
</dbReference>
<keyword evidence="4 7" id="KW-0812">Transmembrane</keyword>
<keyword evidence="3" id="KW-1003">Cell membrane</keyword>
<dbReference type="PANTHER" id="PTHR32243">
    <property type="entry name" value="MALTOSE TRANSPORT SYSTEM PERMEASE-RELATED"/>
    <property type="match status" value="1"/>
</dbReference>
<dbReference type="InterPro" id="IPR050901">
    <property type="entry name" value="BP-dep_ABC_trans_perm"/>
</dbReference>
<evidence type="ECO:0000256" key="5">
    <source>
        <dbReference type="ARBA" id="ARBA00022989"/>
    </source>
</evidence>
<feature type="transmembrane region" description="Helical" evidence="7">
    <location>
        <begin position="126"/>
        <end position="146"/>
    </location>
</feature>
<feature type="transmembrane region" description="Helical" evidence="7">
    <location>
        <begin position="251"/>
        <end position="270"/>
    </location>
</feature>
<feature type="transmembrane region" description="Helical" evidence="7">
    <location>
        <begin position="387"/>
        <end position="408"/>
    </location>
</feature>
<dbReference type="SUPFAM" id="SSF161098">
    <property type="entry name" value="MetI-like"/>
    <property type="match status" value="2"/>
</dbReference>
<dbReference type="CDD" id="cd06261">
    <property type="entry name" value="TM_PBP2"/>
    <property type="match status" value="2"/>
</dbReference>
<name>A0A0F9PIT0_9ZZZZ</name>
<feature type="transmembrane region" description="Helical" evidence="7">
    <location>
        <begin position="742"/>
        <end position="767"/>
    </location>
</feature>
<feature type="transmembrane region" description="Helical" evidence="7">
    <location>
        <begin position="567"/>
        <end position="588"/>
    </location>
</feature>
<dbReference type="InterPro" id="IPR000515">
    <property type="entry name" value="MetI-like"/>
</dbReference>
<feature type="transmembrane region" description="Helical" evidence="7">
    <location>
        <begin position="597"/>
        <end position="620"/>
    </location>
</feature>
<feature type="transmembrane region" description="Helical" evidence="7">
    <location>
        <begin position="807"/>
        <end position="827"/>
    </location>
</feature>
<dbReference type="GO" id="GO:0055085">
    <property type="term" value="P:transmembrane transport"/>
    <property type="evidence" value="ECO:0007669"/>
    <property type="project" value="InterPro"/>
</dbReference>
<feature type="transmembrane region" description="Helical" evidence="7">
    <location>
        <begin position="635"/>
        <end position="655"/>
    </location>
</feature>
<dbReference type="GO" id="GO:0005886">
    <property type="term" value="C:plasma membrane"/>
    <property type="evidence" value="ECO:0007669"/>
    <property type="project" value="UniProtKB-SubCell"/>
</dbReference>
<protein>
    <recommendedName>
        <fullName evidence="8">ABC transmembrane type-1 domain-containing protein</fullName>
    </recommendedName>
</protein>
<comment type="subcellular location">
    <subcellularLocation>
        <location evidence="1">Cell membrane</location>
        <topology evidence="1">Multi-pass membrane protein</topology>
    </subcellularLocation>
</comment>
<dbReference type="AlphaFoldDB" id="A0A0F9PIT0"/>
<evidence type="ECO:0000256" key="7">
    <source>
        <dbReference type="SAM" id="Phobius"/>
    </source>
</evidence>
<evidence type="ECO:0000256" key="1">
    <source>
        <dbReference type="ARBA" id="ARBA00004651"/>
    </source>
</evidence>
<evidence type="ECO:0000256" key="4">
    <source>
        <dbReference type="ARBA" id="ARBA00022692"/>
    </source>
</evidence>
<evidence type="ECO:0000256" key="2">
    <source>
        <dbReference type="ARBA" id="ARBA00022448"/>
    </source>
</evidence>
<keyword evidence="2" id="KW-0813">Transport</keyword>
<feature type="transmembrane region" description="Helical" evidence="7">
    <location>
        <begin position="667"/>
        <end position="686"/>
    </location>
</feature>
<evidence type="ECO:0000259" key="8">
    <source>
        <dbReference type="PROSITE" id="PS50928"/>
    </source>
</evidence>
<evidence type="ECO:0000313" key="9">
    <source>
        <dbReference type="EMBL" id="KKN31735.1"/>
    </source>
</evidence>
<sequence>MGPTILEDAAFEMSLGVREKPPSNKEFLVSLITPAIIIFVLIVLFPIIIGIFISFRNSTGITGYFGNRFVLDNFYTVLFHGGVRTRDFWQYTYQTLFFAGVSIIIELLLGLMFAKLLNKKFRGRGLARATILIPWALPTIASATIFRYEIFAPIDQFGLFNNFLELLSLRPVAFFGPDAEVLFKLPTLVPYQPFITEIDITTTMFTAIAIDVWKTTPFLTLLILAVLQIIPEDLNKAADIAGANSLQKFRYITWPLIKPGVGVALVFRMMDALRVYDAIIIFRDKEVRTMTWHSVNFWLSAQEYGLASVVAIMLFLFIIGFAVLILKFSNREKKTTRKKKSTVLLSSVIEIEYKSDLDSIPDSKVRLKKFSESQIKLIRMKLIIKKGIFSVSVIFMCLLCAAPFIWIIVRSLNDPFIPQTTFEYRNLIVAITFFLFIISLFFLVTKFLKRKTKMTKKGKVRRKFKEKKFVPNGVLYNDSINKLDSDLTTLTESETNQEKHAQFNLPLIHHILRLVFFIGLVFFIVLFCFILIGWLMSDLTSIGAFQVVFETSEFTGVSFSRALFNGFLLSGLTVVVVLIIGSLIAYALAKFDFSGKFWITGFIFTMTSLPPLIIIIPFFIQTATISEFLSENRIISSYIILILGIIFIILTVGLFIQYNKFRKKHLIATLSIILIICISSFLFIRSASSDLFDLRDNLFGLVLPYSALNLPLAVFVLQAFFREIPEDLWKAAKVDGASNFQIFRKIILPLTIPGIFTVAILVFIASWNELLFAQIWLVNDINHTVPRAILRFVQSPLSLTATWDTDIALMAATTISTVPLVILVLIFQKKIISGLTRGAVKG</sequence>
<organism evidence="9">
    <name type="scientific">marine sediment metagenome</name>
    <dbReference type="NCBI Taxonomy" id="412755"/>
    <lineage>
        <taxon>unclassified sequences</taxon>
        <taxon>metagenomes</taxon>
        <taxon>ecological metagenomes</taxon>
    </lineage>
</organism>
<reference evidence="9" key="1">
    <citation type="journal article" date="2015" name="Nature">
        <title>Complex archaea that bridge the gap between prokaryotes and eukaryotes.</title>
        <authorList>
            <person name="Spang A."/>
            <person name="Saw J.H."/>
            <person name="Jorgensen S.L."/>
            <person name="Zaremba-Niedzwiedzka K."/>
            <person name="Martijn J."/>
            <person name="Lind A.E."/>
            <person name="van Eijk R."/>
            <person name="Schleper C."/>
            <person name="Guy L."/>
            <person name="Ettema T.J."/>
        </authorList>
    </citation>
    <scope>NUCLEOTIDE SEQUENCE</scope>
</reference>
<keyword evidence="5 7" id="KW-1133">Transmembrane helix</keyword>